<dbReference type="GO" id="GO:0009313">
    <property type="term" value="P:oligosaccharide catabolic process"/>
    <property type="evidence" value="ECO:0007669"/>
    <property type="project" value="TreeGrafter"/>
</dbReference>
<dbReference type="InterPro" id="IPR017853">
    <property type="entry name" value="GH"/>
</dbReference>
<accession>A0A662ZJL9</accession>
<dbReference type="PANTHER" id="PTHR10357:SF228">
    <property type="entry name" value="PUTATIVE-RELATED"/>
    <property type="match status" value="1"/>
</dbReference>
<proteinExistence type="predicted"/>
<evidence type="ECO:0000259" key="2">
    <source>
        <dbReference type="SMART" id="SM00642"/>
    </source>
</evidence>
<keyword evidence="3" id="KW-0378">Hydrolase</keyword>
<keyword evidence="1" id="KW-0732">Signal</keyword>
<feature type="domain" description="Glycosyl hydrolase family 13 catalytic" evidence="2">
    <location>
        <begin position="82"/>
        <end position="463"/>
    </location>
</feature>
<protein>
    <submittedName>
        <fullName evidence="3">Glycosidase</fullName>
    </submittedName>
</protein>
<dbReference type="PANTHER" id="PTHR10357">
    <property type="entry name" value="ALPHA-AMYLASE FAMILY MEMBER"/>
    <property type="match status" value="1"/>
</dbReference>
<dbReference type="Gene3D" id="3.20.20.80">
    <property type="entry name" value="Glycosidases"/>
    <property type="match status" value="1"/>
</dbReference>
<dbReference type="Pfam" id="PF00128">
    <property type="entry name" value="Alpha-amylase"/>
    <property type="match status" value="2"/>
</dbReference>
<name>A0A662ZJL9_9GAMM</name>
<dbReference type="GO" id="GO:0004556">
    <property type="term" value="F:alpha-amylase activity"/>
    <property type="evidence" value="ECO:0007669"/>
    <property type="project" value="TreeGrafter"/>
</dbReference>
<feature type="chain" id="PRO_5025028497" evidence="1">
    <location>
        <begin position="31"/>
        <end position="576"/>
    </location>
</feature>
<keyword evidence="4" id="KW-1185">Reference proteome</keyword>
<dbReference type="InterPro" id="IPR006047">
    <property type="entry name" value="GH13_cat_dom"/>
</dbReference>
<evidence type="ECO:0000313" key="3">
    <source>
        <dbReference type="EMBL" id="SFP26406.1"/>
    </source>
</evidence>
<dbReference type="Proteomes" id="UP000243745">
    <property type="component" value="Unassembled WGS sequence"/>
</dbReference>
<evidence type="ECO:0000313" key="4">
    <source>
        <dbReference type="Proteomes" id="UP000243745"/>
    </source>
</evidence>
<dbReference type="EMBL" id="FOXF01000011">
    <property type="protein sequence ID" value="SFP26406.1"/>
    <property type="molecule type" value="Genomic_DNA"/>
</dbReference>
<sequence length="576" mass="63682">MNIKKLATLTSLALGAFTGTVLTDLGTANAAGTFAWQKEVVCKRSVLATPIMITPSNLSSDKNDGQGCFNGPAKNCNMRMYQIMVESYLHGEGGAMGYGYAWGPSQHDGNLKGIIENLSYIKSTGANAILLTPIFKTEVAQDQDAELYKLDGTGYFTSNYFEVDPKFGTKAELKELVNKAHALGMRVIFDAAFGHSKINVNPVSPSGHRLVADKQCRDITGNPDNMIFTYGTCFNTAQSLDFLKEVATYWVKEAKIDGWRLDQTYQIKPEQWKEIRKAMEAESAKSSNSYKLGNQTVQPAAFMMAQMASYNLKDYQNVAFVNNSLESAISLPSRNAMIRVFATKESLSNGDCSKPVSFLNEETNKLNNLEVHASMTNYISGHDIVRFGDLLQRAGYEQDGRKGDSYYNAHRAVFSYMTAMSGPMIMFYGDEVGEDMPNFAKPPASKCYEVNQCDDHVARTQARASGFNSQELNLKKDIAEYLNLRDTHKALPNGSRRHIYSDESVYIDLKQYQNDRVLYVLNIGESTREIAISNEVWNTLGLGTCSLTKLVGKGAVSSGVIEAPSLSGTFFSLNCR</sequence>
<dbReference type="SMART" id="SM00642">
    <property type="entry name" value="Aamy"/>
    <property type="match status" value="1"/>
</dbReference>
<keyword evidence="3" id="KW-0326">Glycosidase</keyword>
<dbReference type="AlphaFoldDB" id="A0A662ZJL9"/>
<feature type="signal peptide" evidence="1">
    <location>
        <begin position="1"/>
        <end position="30"/>
    </location>
</feature>
<dbReference type="RefSeq" id="WP_093141334.1">
    <property type="nucleotide sequence ID" value="NZ_FOXF01000011.1"/>
</dbReference>
<reference evidence="3 4" key="1">
    <citation type="submission" date="2016-10" db="EMBL/GenBank/DDBJ databases">
        <authorList>
            <person name="Varghese N."/>
            <person name="Submissions S."/>
        </authorList>
    </citation>
    <scope>NUCLEOTIDE SEQUENCE [LARGE SCALE GENOMIC DNA]</scope>
    <source>
        <strain evidence="3 4">DSM 1361</strain>
    </source>
</reference>
<evidence type="ECO:0000256" key="1">
    <source>
        <dbReference type="SAM" id="SignalP"/>
    </source>
</evidence>
<gene>
    <name evidence="3" type="ORF">SAMN02910344_00908</name>
</gene>
<dbReference type="SUPFAM" id="SSF51445">
    <property type="entry name" value="(Trans)glycosidases"/>
    <property type="match status" value="1"/>
</dbReference>
<dbReference type="OrthoDB" id="9805159at2"/>
<organism evidence="3 4">
    <name type="scientific">Ruminobacter amylophilus</name>
    <dbReference type="NCBI Taxonomy" id="867"/>
    <lineage>
        <taxon>Bacteria</taxon>
        <taxon>Pseudomonadati</taxon>
        <taxon>Pseudomonadota</taxon>
        <taxon>Gammaproteobacteria</taxon>
        <taxon>Aeromonadales</taxon>
        <taxon>Succinivibrionaceae</taxon>
        <taxon>Ruminobacter</taxon>
    </lineage>
</organism>